<evidence type="ECO:0000256" key="3">
    <source>
        <dbReference type="ARBA" id="ARBA00011890"/>
    </source>
</evidence>
<evidence type="ECO:0000256" key="7">
    <source>
        <dbReference type="ARBA" id="ARBA00022679"/>
    </source>
</evidence>
<dbReference type="EMBL" id="VCKX01000029">
    <property type="protein sequence ID" value="TMR35890.1"/>
    <property type="molecule type" value="Genomic_DNA"/>
</dbReference>
<dbReference type="OrthoDB" id="3501659at2"/>
<evidence type="ECO:0000256" key="6">
    <source>
        <dbReference type="ARBA" id="ARBA00022603"/>
    </source>
</evidence>
<dbReference type="SUPFAM" id="SSF53335">
    <property type="entry name" value="S-adenosyl-L-methionine-dependent methyltransferases"/>
    <property type="match status" value="1"/>
</dbReference>
<reference evidence="13 14" key="1">
    <citation type="submission" date="2019-05" db="EMBL/GenBank/DDBJ databases">
        <title>Draft genome sequence of Nonomuraea zeae DSM 100528.</title>
        <authorList>
            <person name="Saricaoglu S."/>
            <person name="Isik K."/>
        </authorList>
    </citation>
    <scope>NUCLEOTIDE SEQUENCE [LARGE SCALE GENOMIC DNA]</scope>
    <source>
        <strain evidence="13 14">DSM 100528</strain>
    </source>
</reference>
<evidence type="ECO:0000313" key="14">
    <source>
        <dbReference type="Proteomes" id="UP000306628"/>
    </source>
</evidence>
<dbReference type="Gene3D" id="3.40.50.150">
    <property type="entry name" value="Vaccinia Virus protein VP39"/>
    <property type="match status" value="1"/>
</dbReference>
<evidence type="ECO:0000256" key="9">
    <source>
        <dbReference type="ARBA" id="ARBA00030757"/>
    </source>
</evidence>
<organism evidence="13 14">
    <name type="scientific">Nonomuraea zeae</name>
    <dbReference type="NCBI Taxonomy" id="1642303"/>
    <lineage>
        <taxon>Bacteria</taxon>
        <taxon>Bacillati</taxon>
        <taxon>Actinomycetota</taxon>
        <taxon>Actinomycetes</taxon>
        <taxon>Streptosporangiales</taxon>
        <taxon>Streptosporangiaceae</taxon>
        <taxon>Nonomuraea</taxon>
    </lineage>
</organism>
<feature type="compositionally biased region" description="Polar residues" evidence="12">
    <location>
        <begin position="1"/>
        <end position="15"/>
    </location>
</feature>
<dbReference type="Pfam" id="PF01135">
    <property type="entry name" value="PCMT"/>
    <property type="match status" value="1"/>
</dbReference>
<dbReference type="InterPro" id="IPR000682">
    <property type="entry name" value="PCMT"/>
</dbReference>
<comment type="caution">
    <text evidence="13">The sequence shown here is derived from an EMBL/GenBank/DDBJ whole genome shotgun (WGS) entry which is preliminary data.</text>
</comment>
<name>A0A5S4HAJ2_9ACTN</name>
<keyword evidence="14" id="KW-1185">Reference proteome</keyword>
<dbReference type="AlphaFoldDB" id="A0A5S4HAJ2"/>
<gene>
    <name evidence="13" type="ORF">ETD85_12485</name>
</gene>
<proteinExistence type="inferred from homology"/>
<dbReference type="GO" id="GO:0004719">
    <property type="term" value="F:protein-L-isoaspartate (D-aspartate) O-methyltransferase activity"/>
    <property type="evidence" value="ECO:0007669"/>
    <property type="project" value="UniProtKB-EC"/>
</dbReference>
<evidence type="ECO:0000256" key="8">
    <source>
        <dbReference type="ARBA" id="ARBA00022691"/>
    </source>
</evidence>
<evidence type="ECO:0000256" key="10">
    <source>
        <dbReference type="ARBA" id="ARBA00031323"/>
    </source>
</evidence>
<comment type="subcellular location">
    <subcellularLocation>
        <location evidence="1">Cytoplasm</location>
    </subcellularLocation>
</comment>
<keyword evidence="8" id="KW-0949">S-adenosyl-L-methionine</keyword>
<protein>
    <recommendedName>
        <fullName evidence="4">Protein-L-isoaspartate O-methyltransferase</fullName>
        <ecNumber evidence="3">2.1.1.77</ecNumber>
    </recommendedName>
    <alternativeName>
        <fullName evidence="11">L-isoaspartyl protein carboxyl methyltransferase</fullName>
    </alternativeName>
    <alternativeName>
        <fullName evidence="9">Protein L-isoaspartyl methyltransferase</fullName>
    </alternativeName>
    <alternativeName>
        <fullName evidence="10">Protein-beta-aspartate methyltransferase</fullName>
    </alternativeName>
</protein>
<dbReference type="PANTHER" id="PTHR11579:SF0">
    <property type="entry name" value="PROTEIN-L-ISOASPARTATE(D-ASPARTATE) O-METHYLTRANSFERASE"/>
    <property type="match status" value="1"/>
</dbReference>
<keyword evidence="5" id="KW-0963">Cytoplasm</keyword>
<evidence type="ECO:0000313" key="13">
    <source>
        <dbReference type="EMBL" id="TMR35890.1"/>
    </source>
</evidence>
<accession>A0A5S4HAJ2</accession>
<dbReference type="Proteomes" id="UP000306628">
    <property type="component" value="Unassembled WGS sequence"/>
</dbReference>
<keyword evidence="6" id="KW-0489">Methyltransferase</keyword>
<dbReference type="EC" id="2.1.1.77" evidence="3"/>
<evidence type="ECO:0000256" key="2">
    <source>
        <dbReference type="ARBA" id="ARBA00005369"/>
    </source>
</evidence>
<evidence type="ECO:0000256" key="4">
    <source>
        <dbReference type="ARBA" id="ARBA00013346"/>
    </source>
</evidence>
<dbReference type="GO" id="GO:0032259">
    <property type="term" value="P:methylation"/>
    <property type="evidence" value="ECO:0007669"/>
    <property type="project" value="UniProtKB-KW"/>
</dbReference>
<comment type="similarity">
    <text evidence="2">Belongs to the methyltransferase superfamily. L-isoaspartyl/D-aspartyl protein methyltransferase family.</text>
</comment>
<dbReference type="GO" id="GO:0005737">
    <property type="term" value="C:cytoplasm"/>
    <property type="evidence" value="ECO:0007669"/>
    <property type="project" value="UniProtKB-SubCell"/>
</dbReference>
<evidence type="ECO:0000256" key="1">
    <source>
        <dbReference type="ARBA" id="ARBA00004496"/>
    </source>
</evidence>
<evidence type="ECO:0000256" key="11">
    <source>
        <dbReference type="ARBA" id="ARBA00031350"/>
    </source>
</evidence>
<evidence type="ECO:0000256" key="12">
    <source>
        <dbReference type="SAM" id="MobiDB-lite"/>
    </source>
</evidence>
<sequence>MTARKTTPNVQTSAPSSPPSGEATETSHDSSQAIQRMRSAFADQLSQQGIVRTPAVENALRTVPRHPFVPGASLEQAYATTPVHAATSFITAEPALAALLLEQAQVQPAMRVLDTGATTGYPAALIAHMVGGQGHVTTVNTDADLVRTAIASLAEIGSSTIRVASSQAAIGYADGAPG</sequence>
<feature type="region of interest" description="Disordered" evidence="12">
    <location>
        <begin position="1"/>
        <end position="33"/>
    </location>
</feature>
<dbReference type="InterPro" id="IPR029063">
    <property type="entry name" value="SAM-dependent_MTases_sf"/>
</dbReference>
<keyword evidence="7" id="KW-0808">Transferase</keyword>
<dbReference type="RefSeq" id="WP_138689828.1">
    <property type="nucleotide sequence ID" value="NZ_JBHSAZ010000024.1"/>
</dbReference>
<dbReference type="PANTHER" id="PTHR11579">
    <property type="entry name" value="PROTEIN-L-ISOASPARTATE O-METHYLTRANSFERASE"/>
    <property type="match status" value="1"/>
</dbReference>
<evidence type="ECO:0000256" key="5">
    <source>
        <dbReference type="ARBA" id="ARBA00022490"/>
    </source>
</evidence>